<dbReference type="AlphaFoldDB" id="A0A951QK36"/>
<dbReference type="NCBIfam" id="TIGR00975">
    <property type="entry name" value="3a0107s03"/>
    <property type="match status" value="1"/>
</dbReference>
<evidence type="ECO:0000313" key="7">
    <source>
        <dbReference type="EMBL" id="MBW4667371.1"/>
    </source>
</evidence>
<feature type="signal peptide" evidence="5">
    <location>
        <begin position="1"/>
        <end position="22"/>
    </location>
</feature>
<evidence type="ECO:0000259" key="6">
    <source>
        <dbReference type="Pfam" id="PF12849"/>
    </source>
</evidence>
<dbReference type="InterPro" id="IPR024370">
    <property type="entry name" value="PBP_domain"/>
</dbReference>
<dbReference type="GO" id="GO:0043190">
    <property type="term" value="C:ATP-binding cassette (ABC) transporter complex"/>
    <property type="evidence" value="ECO:0007669"/>
    <property type="project" value="InterPro"/>
</dbReference>
<keyword evidence="3 4" id="KW-0592">Phosphate transport</keyword>
<sequence>MKSKFNLSRRSLILSIATLAFAITACQSQPQKPETIKPEINQTNNVKSVSVYGAGATFPTFLYLRWFKEYNQKNPNIEISYQPVGSAAGIQQFISNTVDFGASEVTLTEAELAQVSQGAVMIPTAAGSIAIVYNLPGLKSGLKLSRQILSDIFLGKITKWNNSKIAKLNPGITLPNLPITVVCRSDGSGITASFTTHLSTISPEWKQKVGTGLNVNWPTGVAIKDNAGISAQIQQAEGTIGYVEYAFAKQLNLATIALENKNGQFVEPNNQSTAKALATIKLSENLTGSVADPEGSDSYPIVTYTWLLAYKRYDDPQKAKALKEVIQWGLTEGQKFAPELGYVALPSEVVQRASAALSQITP</sequence>
<dbReference type="PANTHER" id="PTHR42996">
    <property type="entry name" value="PHOSPHATE-BINDING PROTEIN PSTS"/>
    <property type="match status" value="1"/>
</dbReference>
<dbReference type="Gene3D" id="3.40.190.10">
    <property type="entry name" value="Periplasmic binding protein-like II"/>
    <property type="match status" value="2"/>
</dbReference>
<reference evidence="7" key="2">
    <citation type="journal article" date="2022" name="Microbiol. Resour. Announc.">
        <title>Metagenome Sequencing to Explore Phylogenomics of Terrestrial Cyanobacteria.</title>
        <authorList>
            <person name="Ward R.D."/>
            <person name="Stajich J.E."/>
            <person name="Johansen J.R."/>
            <person name="Huntemann M."/>
            <person name="Clum A."/>
            <person name="Foster B."/>
            <person name="Foster B."/>
            <person name="Roux S."/>
            <person name="Palaniappan K."/>
            <person name="Varghese N."/>
            <person name="Mukherjee S."/>
            <person name="Reddy T.B.K."/>
            <person name="Daum C."/>
            <person name="Copeland A."/>
            <person name="Chen I.A."/>
            <person name="Ivanova N.N."/>
            <person name="Kyrpides N.C."/>
            <person name="Shapiro N."/>
            <person name="Eloe-Fadrosh E.A."/>
            <person name="Pietrasiak N."/>
        </authorList>
    </citation>
    <scope>NUCLEOTIDE SEQUENCE</scope>
    <source>
        <strain evidence="7">GSE-NOS-MK-12-04C</strain>
    </source>
</reference>
<evidence type="ECO:0000256" key="2">
    <source>
        <dbReference type="ARBA" id="ARBA00022448"/>
    </source>
</evidence>
<dbReference type="EMBL" id="JAHHGZ010000006">
    <property type="protein sequence ID" value="MBW4667371.1"/>
    <property type="molecule type" value="Genomic_DNA"/>
</dbReference>
<proteinExistence type="inferred from homology"/>
<name>A0A951QK36_9CYAN</name>
<dbReference type="Proteomes" id="UP000729701">
    <property type="component" value="Unassembled WGS sequence"/>
</dbReference>
<dbReference type="GO" id="GO:0042301">
    <property type="term" value="F:phosphate ion binding"/>
    <property type="evidence" value="ECO:0007669"/>
    <property type="project" value="InterPro"/>
</dbReference>
<protein>
    <recommendedName>
        <fullName evidence="4">Phosphate-binding protein</fullName>
    </recommendedName>
</protein>
<comment type="caution">
    <text evidence="7">The sequence shown here is derived from an EMBL/GenBank/DDBJ whole genome shotgun (WGS) entry which is preliminary data.</text>
</comment>
<dbReference type="CDD" id="cd13565">
    <property type="entry name" value="PBP2_PstS"/>
    <property type="match status" value="1"/>
</dbReference>
<comment type="similarity">
    <text evidence="1 4">Belongs to the PstS family.</text>
</comment>
<keyword evidence="2 4" id="KW-0813">Transport</keyword>
<gene>
    <name evidence="7" type="primary">pstS</name>
    <name evidence="7" type="ORF">KME60_08040</name>
</gene>
<dbReference type="PIRSF" id="PIRSF002756">
    <property type="entry name" value="PstS"/>
    <property type="match status" value="1"/>
</dbReference>
<dbReference type="SUPFAM" id="SSF53850">
    <property type="entry name" value="Periplasmic binding protein-like II"/>
    <property type="match status" value="1"/>
</dbReference>
<evidence type="ECO:0000256" key="4">
    <source>
        <dbReference type="PIRNR" id="PIRNR002756"/>
    </source>
</evidence>
<evidence type="ECO:0000256" key="3">
    <source>
        <dbReference type="ARBA" id="ARBA00022592"/>
    </source>
</evidence>
<feature type="chain" id="PRO_5037790492" description="Phosphate-binding protein" evidence="5">
    <location>
        <begin position="23"/>
        <end position="362"/>
    </location>
</feature>
<evidence type="ECO:0000256" key="1">
    <source>
        <dbReference type="ARBA" id="ARBA00008725"/>
    </source>
</evidence>
<accession>A0A951QK36</accession>
<dbReference type="GO" id="GO:0035435">
    <property type="term" value="P:phosphate ion transmembrane transport"/>
    <property type="evidence" value="ECO:0007669"/>
    <property type="project" value="InterPro"/>
</dbReference>
<evidence type="ECO:0000313" key="8">
    <source>
        <dbReference type="Proteomes" id="UP000729701"/>
    </source>
</evidence>
<keyword evidence="5" id="KW-0732">Signal</keyword>
<dbReference type="InterPro" id="IPR005673">
    <property type="entry name" value="ABC_phos-bd_PstS"/>
</dbReference>
<feature type="domain" description="PBP" evidence="6">
    <location>
        <begin position="51"/>
        <end position="328"/>
    </location>
</feature>
<reference evidence="7" key="1">
    <citation type="submission" date="2021-05" db="EMBL/GenBank/DDBJ databases">
        <authorList>
            <person name="Pietrasiak N."/>
            <person name="Ward R."/>
            <person name="Stajich J.E."/>
            <person name="Kurbessoian T."/>
        </authorList>
    </citation>
    <scope>NUCLEOTIDE SEQUENCE</scope>
    <source>
        <strain evidence="7">GSE-NOS-MK-12-04C</strain>
    </source>
</reference>
<organism evidence="7 8">
    <name type="scientific">Cyanomargarita calcarea GSE-NOS-MK-12-04C</name>
    <dbReference type="NCBI Taxonomy" id="2839659"/>
    <lineage>
        <taxon>Bacteria</taxon>
        <taxon>Bacillati</taxon>
        <taxon>Cyanobacteriota</taxon>
        <taxon>Cyanophyceae</taxon>
        <taxon>Nostocales</taxon>
        <taxon>Cyanomargaritaceae</taxon>
        <taxon>Cyanomargarita</taxon>
    </lineage>
</organism>
<dbReference type="PROSITE" id="PS51257">
    <property type="entry name" value="PROKAR_LIPOPROTEIN"/>
    <property type="match status" value="1"/>
</dbReference>
<dbReference type="InterPro" id="IPR050962">
    <property type="entry name" value="Phosphate-bind_PstS"/>
</dbReference>
<evidence type="ECO:0000256" key="5">
    <source>
        <dbReference type="SAM" id="SignalP"/>
    </source>
</evidence>
<dbReference type="PANTHER" id="PTHR42996:SF1">
    <property type="entry name" value="PHOSPHATE-BINDING PROTEIN PSTS"/>
    <property type="match status" value="1"/>
</dbReference>
<dbReference type="Pfam" id="PF12849">
    <property type="entry name" value="PBP_like_2"/>
    <property type="match status" value="1"/>
</dbReference>